<dbReference type="GeneID" id="55492465"/>
<dbReference type="GO" id="GO:0022857">
    <property type="term" value="F:transmembrane transporter activity"/>
    <property type="evidence" value="ECO:0007669"/>
    <property type="project" value="UniProtKB-UniRule"/>
</dbReference>
<name>A0A0P1E4T9_9RHOB</name>
<dbReference type="STRING" id="81569.RUM4293_01559"/>
<dbReference type="AlphaFoldDB" id="A0A0P1E4T9"/>
<evidence type="ECO:0000256" key="3">
    <source>
        <dbReference type="ARBA" id="ARBA00022475"/>
    </source>
</evidence>
<evidence type="ECO:0000259" key="10">
    <source>
        <dbReference type="Pfam" id="PF04290"/>
    </source>
</evidence>
<evidence type="ECO:0000313" key="13">
    <source>
        <dbReference type="Proteomes" id="UP000050783"/>
    </source>
</evidence>
<gene>
    <name evidence="12" type="ORF">RUA4292_01200</name>
    <name evidence="11" type="ORF">RUM4293_01559</name>
</gene>
<keyword evidence="2 9" id="KW-0813">Transport</keyword>
<dbReference type="OrthoDB" id="4250245at2"/>
<dbReference type="InterPro" id="IPR055348">
    <property type="entry name" value="DctQ"/>
</dbReference>
<evidence type="ECO:0000256" key="7">
    <source>
        <dbReference type="ARBA" id="ARBA00023136"/>
    </source>
</evidence>
<keyword evidence="7 9" id="KW-0472">Membrane</keyword>
<keyword evidence="4 9" id="KW-0997">Cell inner membrane</keyword>
<evidence type="ECO:0000256" key="4">
    <source>
        <dbReference type="ARBA" id="ARBA00022519"/>
    </source>
</evidence>
<dbReference type="EMBL" id="CYPU01000021">
    <property type="protein sequence ID" value="CUH47033.1"/>
    <property type="molecule type" value="Genomic_DNA"/>
</dbReference>
<evidence type="ECO:0000256" key="6">
    <source>
        <dbReference type="ARBA" id="ARBA00022989"/>
    </source>
</evidence>
<dbReference type="InterPro" id="IPR007387">
    <property type="entry name" value="TRAP_DctQ"/>
</dbReference>
<proteinExistence type="inferred from homology"/>
<dbReference type="Proteomes" id="UP000050786">
    <property type="component" value="Unassembled WGS sequence"/>
</dbReference>
<dbReference type="PANTHER" id="PTHR35011:SF4">
    <property type="entry name" value="SLL1102 PROTEIN"/>
    <property type="match status" value="1"/>
</dbReference>
<feature type="transmembrane region" description="Helical" evidence="9">
    <location>
        <begin position="92"/>
        <end position="111"/>
    </location>
</feature>
<evidence type="ECO:0000313" key="11">
    <source>
        <dbReference type="EMBL" id="CUH42671.1"/>
    </source>
</evidence>
<feature type="transmembrane region" description="Helical" evidence="9">
    <location>
        <begin position="21"/>
        <end position="40"/>
    </location>
</feature>
<keyword evidence="3" id="KW-1003">Cell membrane</keyword>
<keyword evidence="14" id="KW-1185">Reference proteome</keyword>
<dbReference type="Proteomes" id="UP000050783">
    <property type="component" value="Unassembled WGS sequence"/>
</dbReference>
<sequence length="202" mass="23678">MIKTIHAIEGLSQWVGKAFGWCILILTLSVSYEVFVRYVLNKPTVWAFDMMVQMYGALFLMAGAYALAQDAHVRGDVLYRLFSVRWQARVDFVLYILFFFPGMFALFWYGWEIAKDSWRYEEVSWNSPARIQIYFFKTLIPVAGFLLMLQGIAEMARCWLAMRNGVWLERLDDVRETEDMLMEETIDKIRTTGSKEGGRRDD</sequence>
<reference evidence="14" key="1">
    <citation type="submission" date="2015-09" db="EMBL/GenBank/DDBJ databases">
        <authorList>
            <person name="Rodrigo-Torres L."/>
            <person name="Arahal D.R."/>
        </authorList>
    </citation>
    <scope>NUCLEOTIDE SEQUENCE [LARGE SCALE GENOMIC DNA]</scope>
    <source>
        <strain evidence="14">CECT 4293</strain>
    </source>
</reference>
<evidence type="ECO:0000256" key="9">
    <source>
        <dbReference type="RuleBase" id="RU369079"/>
    </source>
</evidence>
<evidence type="ECO:0000313" key="12">
    <source>
        <dbReference type="EMBL" id="CUH47033.1"/>
    </source>
</evidence>
<evidence type="ECO:0000313" key="14">
    <source>
        <dbReference type="Proteomes" id="UP000050786"/>
    </source>
</evidence>
<protein>
    <recommendedName>
        <fullName evidence="9">TRAP transporter small permease protein</fullName>
    </recommendedName>
</protein>
<evidence type="ECO:0000256" key="5">
    <source>
        <dbReference type="ARBA" id="ARBA00022692"/>
    </source>
</evidence>
<dbReference type="GO" id="GO:0005886">
    <property type="term" value="C:plasma membrane"/>
    <property type="evidence" value="ECO:0007669"/>
    <property type="project" value="UniProtKB-SubCell"/>
</dbReference>
<comment type="similarity">
    <text evidence="8 9">Belongs to the TRAP transporter small permease family.</text>
</comment>
<comment type="function">
    <text evidence="9">Part of the tripartite ATP-independent periplasmic (TRAP) transport system.</text>
</comment>
<dbReference type="EMBL" id="CYPS01000023">
    <property type="protein sequence ID" value="CUH42671.1"/>
    <property type="molecule type" value="Genomic_DNA"/>
</dbReference>
<keyword evidence="5 9" id="KW-0812">Transmembrane</keyword>
<dbReference type="Pfam" id="PF04290">
    <property type="entry name" value="DctQ"/>
    <property type="match status" value="1"/>
</dbReference>
<dbReference type="RefSeq" id="WP_058272736.1">
    <property type="nucleotide sequence ID" value="NZ_CYPS01000023.1"/>
</dbReference>
<comment type="subunit">
    <text evidence="9">The complex comprises the extracytoplasmic solute receptor protein and the two transmembrane proteins.</text>
</comment>
<dbReference type="PANTHER" id="PTHR35011">
    <property type="entry name" value="2,3-DIKETO-L-GULONATE TRAP TRANSPORTER SMALL PERMEASE PROTEIN YIAM"/>
    <property type="match status" value="1"/>
</dbReference>
<feature type="domain" description="Tripartite ATP-independent periplasmic transporters DctQ component" evidence="10">
    <location>
        <begin position="26"/>
        <end position="159"/>
    </location>
</feature>
<accession>A0A0P1E4T9</accession>
<reference evidence="11 13" key="2">
    <citation type="submission" date="2015-09" db="EMBL/GenBank/DDBJ databases">
        <authorList>
            <consortium name="Swine Surveillance"/>
        </authorList>
    </citation>
    <scope>NUCLEOTIDE SEQUENCE [LARGE SCALE GENOMIC DNA]</scope>
    <source>
        <strain evidence="12 13">CECT 4292</strain>
        <strain evidence="11">CECT 4293</strain>
    </source>
</reference>
<feature type="transmembrane region" description="Helical" evidence="9">
    <location>
        <begin position="131"/>
        <end position="153"/>
    </location>
</feature>
<comment type="subcellular location">
    <subcellularLocation>
        <location evidence="1 9">Cell inner membrane</location>
        <topology evidence="1 9">Multi-pass membrane protein</topology>
    </subcellularLocation>
</comment>
<evidence type="ECO:0000256" key="8">
    <source>
        <dbReference type="ARBA" id="ARBA00038436"/>
    </source>
</evidence>
<feature type="transmembrane region" description="Helical" evidence="9">
    <location>
        <begin position="52"/>
        <end position="71"/>
    </location>
</feature>
<evidence type="ECO:0000256" key="2">
    <source>
        <dbReference type="ARBA" id="ARBA00022448"/>
    </source>
</evidence>
<organism evidence="11 14">
    <name type="scientific">Ruegeria atlantica</name>
    <dbReference type="NCBI Taxonomy" id="81569"/>
    <lineage>
        <taxon>Bacteria</taxon>
        <taxon>Pseudomonadati</taxon>
        <taxon>Pseudomonadota</taxon>
        <taxon>Alphaproteobacteria</taxon>
        <taxon>Rhodobacterales</taxon>
        <taxon>Roseobacteraceae</taxon>
        <taxon>Ruegeria</taxon>
    </lineage>
</organism>
<keyword evidence="6 9" id="KW-1133">Transmembrane helix</keyword>
<evidence type="ECO:0000256" key="1">
    <source>
        <dbReference type="ARBA" id="ARBA00004429"/>
    </source>
</evidence>